<accession>A0A160TZQ5</accession>
<gene>
    <name evidence="1" type="ORF">MGWOODY_Hyp1696</name>
</gene>
<name>A0A160TZQ5_9ZZZZ</name>
<reference evidence="1" key="1">
    <citation type="submission" date="2015-10" db="EMBL/GenBank/DDBJ databases">
        <authorList>
            <person name="Gilbert D.G."/>
        </authorList>
    </citation>
    <scope>NUCLEOTIDE SEQUENCE</scope>
</reference>
<dbReference type="EMBL" id="CZQD01000001">
    <property type="protein sequence ID" value="CUS55449.1"/>
    <property type="molecule type" value="Genomic_DNA"/>
</dbReference>
<protein>
    <submittedName>
        <fullName evidence="1">Uncharacterized protein</fullName>
    </submittedName>
</protein>
<organism evidence="1">
    <name type="scientific">hydrothermal vent metagenome</name>
    <dbReference type="NCBI Taxonomy" id="652676"/>
    <lineage>
        <taxon>unclassified sequences</taxon>
        <taxon>metagenomes</taxon>
        <taxon>ecological metagenomes</taxon>
    </lineage>
</organism>
<dbReference type="AlphaFoldDB" id="A0A160TZQ5"/>
<sequence>MPATTPSVTSTAILSDRAPLQDLLDAGFDLEHVNDDFLFLKSGPALYRCLIIPGERPTFCTRLS</sequence>
<proteinExistence type="predicted"/>
<evidence type="ECO:0000313" key="1">
    <source>
        <dbReference type="EMBL" id="CUS55449.1"/>
    </source>
</evidence>